<organism evidence="1 2">
    <name type="scientific">Callosobruchus maculatus</name>
    <name type="common">Southern cowpea weevil</name>
    <name type="synonym">Pulse bruchid</name>
    <dbReference type="NCBI Taxonomy" id="64391"/>
    <lineage>
        <taxon>Eukaryota</taxon>
        <taxon>Metazoa</taxon>
        <taxon>Ecdysozoa</taxon>
        <taxon>Arthropoda</taxon>
        <taxon>Hexapoda</taxon>
        <taxon>Insecta</taxon>
        <taxon>Pterygota</taxon>
        <taxon>Neoptera</taxon>
        <taxon>Endopterygota</taxon>
        <taxon>Coleoptera</taxon>
        <taxon>Polyphaga</taxon>
        <taxon>Cucujiformia</taxon>
        <taxon>Chrysomeloidea</taxon>
        <taxon>Chrysomelidae</taxon>
        <taxon>Bruchinae</taxon>
        <taxon>Bruchini</taxon>
        <taxon>Callosobruchus</taxon>
    </lineage>
</organism>
<evidence type="ECO:0000313" key="1">
    <source>
        <dbReference type="EMBL" id="VEN57062.1"/>
    </source>
</evidence>
<sequence>MECNRCPKMAKKALQ</sequence>
<dbReference type="EMBL" id="CAACVG010010958">
    <property type="protein sequence ID" value="VEN57062.1"/>
    <property type="molecule type" value="Genomic_DNA"/>
</dbReference>
<accession>A0A653DA38</accession>
<proteinExistence type="predicted"/>
<protein>
    <submittedName>
        <fullName evidence="1">Uncharacterized protein</fullName>
    </submittedName>
</protein>
<keyword evidence="2" id="KW-1185">Reference proteome</keyword>
<reference evidence="1 2" key="1">
    <citation type="submission" date="2019-01" db="EMBL/GenBank/DDBJ databases">
        <authorList>
            <person name="Sayadi A."/>
        </authorList>
    </citation>
    <scope>NUCLEOTIDE SEQUENCE [LARGE SCALE GENOMIC DNA]</scope>
</reference>
<evidence type="ECO:0000313" key="2">
    <source>
        <dbReference type="Proteomes" id="UP000410492"/>
    </source>
</evidence>
<name>A0A653DA38_CALMS</name>
<gene>
    <name evidence="1" type="ORF">CALMAC_LOCUS15787</name>
</gene>
<dbReference type="Proteomes" id="UP000410492">
    <property type="component" value="Unassembled WGS sequence"/>
</dbReference>